<evidence type="ECO:0000256" key="2">
    <source>
        <dbReference type="ARBA" id="ARBA00023002"/>
    </source>
</evidence>
<dbReference type="InterPro" id="IPR037062">
    <property type="entry name" value="Malic_N_dom_sf"/>
</dbReference>
<evidence type="ECO:0000256" key="1">
    <source>
        <dbReference type="ARBA" id="ARBA00008785"/>
    </source>
</evidence>
<dbReference type="PROSITE" id="PS51671">
    <property type="entry name" value="ACT"/>
    <property type="match status" value="1"/>
</dbReference>
<keyword evidence="3" id="KW-0479">Metal-binding</keyword>
<comment type="similarity">
    <text evidence="1 3">Belongs to the malic enzymes family.</text>
</comment>
<dbReference type="InterPro" id="IPR012302">
    <property type="entry name" value="Malic_NAD-bd"/>
</dbReference>
<sequence>MTSRPAATTSSYSITMRLHTAPDHGVVGAVATTISEAGGIVTAMDVSESSHERLVVDVTCSASDADHAKLLEQAVDAIDGVTVHKTSDRTFLLHLGGKIEVGSKVPMRNRDDLSMAYTPGVGRVSSAIAEHPEDVWRLTTKGNTVAVVTDGSAVLGLGNIGPGAALPVMEGKAALFKRFAGIDAWPICLDTQDTDEIVRAVEMIAPGFGGINLEDIAAPRCFEIERRLRASLDIPVFHDDQHGTAIVVLAALTNALRVVHKQLESVRVVVSGGGAAGTAIVTLLLAAGVTDVVVVDRQGALCADDDSLTGAHRQLAEVTNPRRVTGDLHTALTGADVFIGVSAPRILQPEWIQDMADDAVVFALANPDPEVDPVEAARYAAVVASGRSDYPNQINNVLAFPGVFRGLLDARASEITVEMLLRAARAIALVVQDDELNPSFIIPTVFHPDVPKAVAAAVRGA</sequence>
<dbReference type="CDD" id="cd05311">
    <property type="entry name" value="NAD_bind_2_malic_enz"/>
    <property type="match status" value="1"/>
</dbReference>
<evidence type="ECO:0000259" key="4">
    <source>
        <dbReference type="PROSITE" id="PS51671"/>
    </source>
</evidence>
<dbReference type="Gene3D" id="3.40.50.10380">
    <property type="entry name" value="Malic enzyme, N-terminal domain"/>
    <property type="match status" value="1"/>
</dbReference>
<protein>
    <submittedName>
        <fullName evidence="5">NAD-dependent malic enzyme</fullName>
    </submittedName>
</protein>
<dbReference type="SMART" id="SM01274">
    <property type="entry name" value="malic"/>
    <property type="match status" value="1"/>
</dbReference>
<keyword evidence="2" id="KW-0560">Oxidoreductase</keyword>
<dbReference type="Pfam" id="PF00390">
    <property type="entry name" value="malic"/>
    <property type="match status" value="1"/>
</dbReference>
<dbReference type="PANTHER" id="PTHR43237:SF4">
    <property type="entry name" value="NADP-DEPENDENT MALIC ENZYME"/>
    <property type="match status" value="1"/>
</dbReference>
<dbReference type="Gene3D" id="3.40.50.720">
    <property type="entry name" value="NAD(P)-binding Rossmann-like Domain"/>
    <property type="match status" value="1"/>
</dbReference>
<name>A0ABT8FBU6_9ACTN</name>
<dbReference type="PANTHER" id="PTHR43237">
    <property type="entry name" value="NADP-DEPENDENT MALIC ENZYME"/>
    <property type="match status" value="1"/>
</dbReference>
<dbReference type="InterPro" id="IPR012301">
    <property type="entry name" value="Malic_N_dom"/>
</dbReference>
<dbReference type="EMBL" id="JAUHJQ010000001">
    <property type="protein sequence ID" value="MDN4172131.1"/>
    <property type="molecule type" value="Genomic_DNA"/>
</dbReference>
<evidence type="ECO:0000256" key="3">
    <source>
        <dbReference type="RuleBase" id="RU003427"/>
    </source>
</evidence>
<dbReference type="InterPro" id="IPR001891">
    <property type="entry name" value="Malic_OxRdtase"/>
</dbReference>
<dbReference type="PRINTS" id="PR00072">
    <property type="entry name" value="MALOXRDTASE"/>
</dbReference>
<comment type="caution">
    <text evidence="5">The sequence shown here is derived from an EMBL/GenBank/DDBJ whole genome shotgun (WGS) entry which is preliminary data.</text>
</comment>
<dbReference type="InterPro" id="IPR045213">
    <property type="entry name" value="Malic_NAD-bd_bact_type"/>
</dbReference>
<dbReference type="SMART" id="SM00919">
    <property type="entry name" value="Malic_M"/>
    <property type="match status" value="1"/>
</dbReference>
<gene>
    <name evidence="5" type="ORF">QWY28_04180</name>
</gene>
<dbReference type="PIRSF" id="PIRSF000106">
    <property type="entry name" value="ME"/>
    <property type="match status" value="1"/>
</dbReference>
<dbReference type="SUPFAM" id="SSF51735">
    <property type="entry name" value="NAD(P)-binding Rossmann-fold domains"/>
    <property type="match status" value="1"/>
</dbReference>
<proteinExistence type="inferred from homology"/>
<dbReference type="InterPro" id="IPR051674">
    <property type="entry name" value="Malate_Decarboxylase"/>
</dbReference>
<dbReference type="InterPro" id="IPR046346">
    <property type="entry name" value="Aminoacid_DH-like_N_sf"/>
</dbReference>
<dbReference type="Pfam" id="PF03949">
    <property type="entry name" value="Malic_M"/>
    <property type="match status" value="1"/>
</dbReference>
<evidence type="ECO:0000313" key="6">
    <source>
        <dbReference type="Proteomes" id="UP001168620"/>
    </source>
</evidence>
<reference evidence="5" key="1">
    <citation type="submission" date="2023-06" db="EMBL/GenBank/DDBJ databases">
        <title>Draft genome sequence of Nocardioides sp. SOB77.</title>
        <authorList>
            <person name="Zhang G."/>
        </authorList>
    </citation>
    <scope>NUCLEOTIDE SEQUENCE</scope>
    <source>
        <strain evidence="5">SOB77</strain>
    </source>
</reference>
<keyword evidence="6" id="KW-1185">Reference proteome</keyword>
<accession>A0ABT8FBU6</accession>
<dbReference type="Proteomes" id="UP001168620">
    <property type="component" value="Unassembled WGS sequence"/>
</dbReference>
<organism evidence="5 6">
    <name type="scientific">Nocardioides oceani</name>
    <dbReference type="NCBI Taxonomy" id="3058369"/>
    <lineage>
        <taxon>Bacteria</taxon>
        <taxon>Bacillati</taxon>
        <taxon>Actinomycetota</taxon>
        <taxon>Actinomycetes</taxon>
        <taxon>Propionibacteriales</taxon>
        <taxon>Nocardioidaceae</taxon>
        <taxon>Nocardioides</taxon>
    </lineage>
</organism>
<evidence type="ECO:0000313" key="5">
    <source>
        <dbReference type="EMBL" id="MDN4172131.1"/>
    </source>
</evidence>
<dbReference type="InterPro" id="IPR036291">
    <property type="entry name" value="NAD(P)-bd_dom_sf"/>
</dbReference>
<dbReference type="InterPro" id="IPR002912">
    <property type="entry name" value="ACT_dom"/>
</dbReference>
<feature type="domain" description="ACT" evidence="4">
    <location>
        <begin position="15"/>
        <end position="89"/>
    </location>
</feature>
<dbReference type="SUPFAM" id="SSF53223">
    <property type="entry name" value="Aminoacid dehydrogenase-like, N-terminal domain"/>
    <property type="match status" value="1"/>
</dbReference>